<comment type="caution">
    <text evidence="1">The sequence shown here is derived from an EMBL/GenBank/DDBJ whole genome shotgun (WGS) entry which is preliminary data.</text>
</comment>
<keyword evidence="2" id="KW-1185">Reference proteome</keyword>
<protein>
    <submittedName>
        <fullName evidence="1">Uncharacterized protein</fullName>
    </submittedName>
</protein>
<dbReference type="EMBL" id="LXQA010268494">
    <property type="protein sequence ID" value="MCI39535.1"/>
    <property type="molecule type" value="Genomic_DNA"/>
</dbReference>
<accession>A0A392RVA3</accession>
<dbReference type="AlphaFoldDB" id="A0A392RVA3"/>
<name>A0A392RVA3_9FABA</name>
<evidence type="ECO:0000313" key="1">
    <source>
        <dbReference type="EMBL" id="MCI39535.1"/>
    </source>
</evidence>
<dbReference type="Proteomes" id="UP000265520">
    <property type="component" value="Unassembled WGS sequence"/>
</dbReference>
<reference evidence="1 2" key="1">
    <citation type="journal article" date="2018" name="Front. Plant Sci.">
        <title>Red Clover (Trifolium pratense) and Zigzag Clover (T. medium) - A Picture of Genomic Similarities and Differences.</title>
        <authorList>
            <person name="Dluhosova J."/>
            <person name="Istvanek J."/>
            <person name="Nedelnik J."/>
            <person name="Repkova J."/>
        </authorList>
    </citation>
    <scope>NUCLEOTIDE SEQUENCE [LARGE SCALE GENOMIC DNA]</scope>
    <source>
        <strain evidence="2">cv. 10/8</strain>
        <tissue evidence="1">Leaf</tissue>
    </source>
</reference>
<sequence>MEVSSKYTSSEIVTCFREAVKLSGSKDESGIITDP</sequence>
<organism evidence="1 2">
    <name type="scientific">Trifolium medium</name>
    <dbReference type="NCBI Taxonomy" id="97028"/>
    <lineage>
        <taxon>Eukaryota</taxon>
        <taxon>Viridiplantae</taxon>
        <taxon>Streptophyta</taxon>
        <taxon>Embryophyta</taxon>
        <taxon>Tracheophyta</taxon>
        <taxon>Spermatophyta</taxon>
        <taxon>Magnoliopsida</taxon>
        <taxon>eudicotyledons</taxon>
        <taxon>Gunneridae</taxon>
        <taxon>Pentapetalae</taxon>
        <taxon>rosids</taxon>
        <taxon>fabids</taxon>
        <taxon>Fabales</taxon>
        <taxon>Fabaceae</taxon>
        <taxon>Papilionoideae</taxon>
        <taxon>50 kb inversion clade</taxon>
        <taxon>NPAAA clade</taxon>
        <taxon>Hologalegina</taxon>
        <taxon>IRL clade</taxon>
        <taxon>Trifolieae</taxon>
        <taxon>Trifolium</taxon>
    </lineage>
</organism>
<proteinExistence type="predicted"/>
<feature type="non-terminal residue" evidence="1">
    <location>
        <position position="35"/>
    </location>
</feature>
<evidence type="ECO:0000313" key="2">
    <source>
        <dbReference type="Proteomes" id="UP000265520"/>
    </source>
</evidence>